<dbReference type="InterPro" id="IPR020617">
    <property type="entry name" value="Thiolase_C"/>
</dbReference>
<keyword evidence="2 4" id="KW-0808">Transferase</keyword>
<evidence type="ECO:0000313" key="8">
    <source>
        <dbReference type="Proteomes" id="UP001501310"/>
    </source>
</evidence>
<evidence type="ECO:0000256" key="2">
    <source>
        <dbReference type="ARBA" id="ARBA00022679"/>
    </source>
</evidence>
<comment type="caution">
    <text evidence="7">The sequence shown here is derived from an EMBL/GenBank/DDBJ whole genome shotgun (WGS) entry which is preliminary data.</text>
</comment>
<dbReference type="Proteomes" id="UP001501310">
    <property type="component" value="Unassembled WGS sequence"/>
</dbReference>
<evidence type="ECO:0000256" key="4">
    <source>
        <dbReference type="RuleBase" id="RU003557"/>
    </source>
</evidence>
<name>A0ABP7RN74_9SPHN</name>
<dbReference type="InterPro" id="IPR020613">
    <property type="entry name" value="Thiolase_CS"/>
</dbReference>
<dbReference type="InterPro" id="IPR016039">
    <property type="entry name" value="Thiolase-like"/>
</dbReference>
<protein>
    <submittedName>
        <fullName evidence="7">Acetyl-CoA C-acetyltransferase</fullName>
    </submittedName>
</protein>
<dbReference type="SUPFAM" id="SSF53901">
    <property type="entry name" value="Thiolase-like"/>
    <property type="match status" value="2"/>
</dbReference>
<comment type="similarity">
    <text evidence="1 4">Belongs to the thiolase-like superfamily. Thiolase family.</text>
</comment>
<proteinExistence type="inferred from homology"/>
<feature type="domain" description="Thiolase N-terminal" evidence="5">
    <location>
        <begin position="5"/>
        <end position="260"/>
    </location>
</feature>
<keyword evidence="3 4" id="KW-0012">Acyltransferase</keyword>
<organism evidence="7 8">
    <name type="scientific">Sphingomonas humi</name>
    <dbReference type="NCBI Taxonomy" id="335630"/>
    <lineage>
        <taxon>Bacteria</taxon>
        <taxon>Pseudomonadati</taxon>
        <taxon>Pseudomonadota</taxon>
        <taxon>Alphaproteobacteria</taxon>
        <taxon>Sphingomonadales</taxon>
        <taxon>Sphingomonadaceae</taxon>
        <taxon>Sphingomonas</taxon>
    </lineage>
</organism>
<dbReference type="PROSITE" id="PS00737">
    <property type="entry name" value="THIOLASE_2"/>
    <property type="match status" value="1"/>
</dbReference>
<dbReference type="PANTHER" id="PTHR43365">
    <property type="entry name" value="BLR7806 PROTEIN"/>
    <property type="match status" value="1"/>
</dbReference>
<dbReference type="NCBIfam" id="NF005077">
    <property type="entry name" value="PRK06504.1"/>
    <property type="match status" value="1"/>
</dbReference>
<sequence>MTAAYIVDARRTAGGKRGGALRDWHPADLGAAVLNALVERSGIDPAAIEDVIVGCVSQIGEQSFHVGRNMVMASKLPDSVPAVTIDRQCGSSQQALHFAAQAVMSGTQDVVIAAGVESMTRVPMGTPVILPMQAGIGQGPWSKAILDRYGVTEFSQFTGAEMIAKNYGMSREELDAFALGSHRKAEAAIEANAFADEIVPLEVVDAEGNRDLHTRDEGVRAGATMEGLAALKTLKPDGVITAGNASQICDGASGALIVSERALKEHGLTPLARIDNLTVTAGDPVIMLMEPIPATRRALERSGRAIADIDLYEVNEAFAPVPLAWLRELGADAKQLNVNGGAIALGHPLGASGTKLMATLVHALKARGKRFGLQTMCEGGGIANVTIIESLT</sequence>
<evidence type="ECO:0000256" key="1">
    <source>
        <dbReference type="ARBA" id="ARBA00010982"/>
    </source>
</evidence>
<dbReference type="CDD" id="cd00751">
    <property type="entry name" value="thiolase"/>
    <property type="match status" value="1"/>
</dbReference>
<evidence type="ECO:0000259" key="6">
    <source>
        <dbReference type="Pfam" id="PF02803"/>
    </source>
</evidence>
<accession>A0ABP7RN74</accession>
<dbReference type="Gene3D" id="3.40.47.10">
    <property type="match status" value="2"/>
</dbReference>
<dbReference type="NCBIfam" id="TIGR01930">
    <property type="entry name" value="AcCoA-C-Actrans"/>
    <property type="match status" value="1"/>
</dbReference>
<keyword evidence="8" id="KW-1185">Reference proteome</keyword>
<evidence type="ECO:0000259" key="5">
    <source>
        <dbReference type="Pfam" id="PF00108"/>
    </source>
</evidence>
<evidence type="ECO:0000313" key="7">
    <source>
        <dbReference type="EMBL" id="GAA3999976.1"/>
    </source>
</evidence>
<feature type="domain" description="Thiolase C-terminal" evidence="6">
    <location>
        <begin position="268"/>
        <end position="389"/>
    </location>
</feature>
<dbReference type="Pfam" id="PF00108">
    <property type="entry name" value="Thiolase_N"/>
    <property type="match status" value="1"/>
</dbReference>
<dbReference type="PANTHER" id="PTHR43365:SF1">
    <property type="entry name" value="ACETYL-COA C-ACYLTRANSFERASE"/>
    <property type="match status" value="1"/>
</dbReference>
<reference evidence="8" key="1">
    <citation type="journal article" date="2019" name="Int. J. Syst. Evol. Microbiol.">
        <title>The Global Catalogue of Microorganisms (GCM) 10K type strain sequencing project: providing services to taxonomists for standard genome sequencing and annotation.</title>
        <authorList>
            <consortium name="The Broad Institute Genomics Platform"/>
            <consortium name="The Broad Institute Genome Sequencing Center for Infectious Disease"/>
            <person name="Wu L."/>
            <person name="Ma J."/>
        </authorList>
    </citation>
    <scope>NUCLEOTIDE SEQUENCE [LARGE SCALE GENOMIC DNA]</scope>
    <source>
        <strain evidence="8">JCM 16603</strain>
    </source>
</reference>
<dbReference type="RefSeq" id="WP_344708839.1">
    <property type="nucleotide sequence ID" value="NZ_BAAAZD010000001.1"/>
</dbReference>
<dbReference type="InterPro" id="IPR002155">
    <property type="entry name" value="Thiolase"/>
</dbReference>
<dbReference type="EMBL" id="BAAAZD010000001">
    <property type="protein sequence ID" value="GAA3999976.1"/>
    <property type="molecule type" value="Genomic_DNA"/>
</dbReference>
<dbReference type="Pfam" id="PF02803">
    <property type="entry name" value="Thiolase_C"/>
    <property type="match status" value="1"/>
</dbReference>
<evidence type="ECO:0000256" key="3">
    <source>
        <dbReference type="ARBA" id="ARBA00023315"/>
    </source>
</evidence>
<gene>
    <name evidence="7" type="ORF">GCM10022211_07700</name>
</gene>
<dbReference type="InterPro" id="IPR020616">
    <property type="entry name" value="Thiolase_N"/>
</dbReference>
<dbReference type="PIRSF" id="PIRSF000429">
    <property type="entry name" value="Ac-CoA_Ac_transf"/>
    <property type="match status" value="1"/>
</dbReference>